<accession>A0ABN5PLM0</accession>
<keyword evidence="2" id="KW-1133">Transmembrane helix</keyword>
<evidence type="ECO:0000313" key="4">
    <source>
        <dbReference type="Proteomes" id="UP000273001"/>
    </source>
</evidence>
<evidence type="ECO:0000313" key="3">
    <source>
        <dbReference type="EMBL" id="AYD89138.1"/>
    </source>
</evidence>
<dbReference type="InterPro" id="IPR022062">
    <property type="entry name" value="DUF3618"/>
</dbReference>
<proteinExistence type="predicted"/>
<dbReference type="Proteomes" id="UP000273001">
    <property type="component" value="Chromosome"/>
</dbReference>
<name>A0ABN5PLM0_9ACTO</name>
<dbReference type="SUPFAM" id="SSF47413">
    <property type="entry name" value="lambda repressor-like DNA-binding domains"/>
    <property type="match status" value="1"/>
</dbReference>
<protein>
    <submittedName>
        <fullName evidence="3">DUF3618 domain-containing protein</fullName>
    </submittedName>
</protein>
<keyword evidence="2" id="KW-0472">Membrane</keyword>
<evidence type="ECO:0000256" key="1">
    <source>
        <dbReference type="SAM" id="MobiDB-lite"/>
    </source>
</evidence>
<organism evidence="3 4">
    <name type="scientific">Actinomyces lilanjuaniae</name>
    <dbReference type="NCBI Taxonomy" id="2321394"/>
    <lineage>
        <taxon>Bacteria</taxon>
        <taxon>Bacillati</taxon>
        <taxon>Actinomycetota</taxon>
        <taxon>Actinomycetes</taxon>
        <taxon>Actinomycetales</taxon>
        <taxon>Actinomycetaceae</taxon>
        <taxon>Actinomyces</taxon>
    </lineage>
</organism>
<dbReference type="InterPro" id="IPR010982">
    <property type="entry name" value="Lambda_DNA-bd_dom_sf"/>
</dbReference>
<dbReference type="RefSeq" id="WP_120203505.1">
    <property type="nucleotide sequence ID" value="NZ_CP032514.1"/>
</dbReference>
<reference evidence="3 4" key="1">
    <citation type="submission" date="2018-09" db="EMBL/GenBank/DDBJ databases">
        <authorList>
            <person name="Li J."/>
        </authorList>
    </citation>
    <scope>NUCLEOTIDE SEQUENCE [LARGE SCALE GENOMIC DNA]</scope>
    <source>
        <strain evidence="3 4">2129</strain>
    </source>
</reference>
<sequence length="105" mass="11236">MSSTTGQDGPATTRERVPEHIEERLRAQRQALAASVDELAARVDPRTQARQTSQQLRGRAEARIAVLRQRAEAYGVSTEMAAALGAAAVASLLAAVLTASRLARR</sequence>
<dbReference type="Pfam" id="PF12277">
    <property type="entry name" value="DUF3618"/>
    <property type="match status" value="1"/>
</dbReference>
<dbReference type="EMBL" id="CP032514">
    <property type="protein sequence ID" value="AYD89138.1"/>
    <property type="molecule type" value="Genomic_DNA"/>
</dbReference>
<feature type="region of interest" description="Disordered" evidence="1">
    <location>
        <begin position="1"/>
        <end position="20"/>
    </location>
</feature>
<gene>
    <name evidence="3" type="ORF">D5R93_02055</name>
</gene>
<keyword evidence="4" id="KW-1185">Reference proteome</keyword>
<feature type="transmembrane region" description="Helical" evidence="2">
    <location>
        <begin position="80"/>
        <end position="99"/>
    </location>
</feature>
<evidence type="ECO:0000256" key="2">
    <source>
        <dbReference type="SAM" id="Phobius"/>
    </source>
</evidence>
<keyword evidence="2" id="KW-0812">Transmembrane</keyword>